<name>A0AAW1YSP2_RUBAR</name>
<comment type="caution">
    <text evidence="6">The sequence shown here is derived from an EMBL/GenBank/DDBJ whole genome shotgun (WGS) entry which is preliminary data.</text>
</comment>
<keyword evidence="7" id="KW-1185">Reference proteome</keyword>
<feature type="domain" description="MULE transposase" evidence="5">
    <location>
        <begin position="89"/>
        <end position="183"/>
    </location>
</feature>
<dbReference type="Proteomes" id="UP001457282">
    <property type="component" value="Unassembled WGS sequence"/>
</dbReference>
<dbReference type="PANTHER" id="PTHR31973">
    <property type="entry name" value="POLYPROTEIN, PUTATIVE-RELATED"/>
    <property type="match status" value="1"/>
</dbReference>
<protein>
    <recommendedName>
        <fullName evidence="5">MULE transposase domain-containing protein</fullName>
    </recommendedName>
</protein>
<gene>
    <name evidence="6" type="ORF">M0R45_007046</name>
</gene>
<evidence type="ECO:0000256" key="2">
    <source>
        <dbReference type="ARBA" id="ARBA00023125"/>
    </source>
</evidence>
<dbReference type="EMBL" id="JBEDUW010000001">
    <property type="protein sequence ID" value="KAK9951608.1"/>
    <property type="molecule type" value="Genomic_DNA"/>
</dbReference>
<accession>A0AAW1YSP2</accession>
<dbReference type="PANTHER" id="PTHR31973:SF187">
    <property type="entry name" value="MUTATOR TRANSPOSASE MUDRA PROTEIN"/>
    <property type="match status" value="1"/>
</dbReference>
<evidence type="ECO:0000256" key="3">
    <source>
        <dbReference type="ARBA" id="ARBA00023172"/>
    </source>
</evidence>
<dbReference type="InterPro" id="IPR018289">
    <property type="entry name" value="MULE_transposase_dom"/>
</dbReference>
<dbReference type="InterPro" id="IPR001207">
    <property type="entry name" value="Transposase_mutator"/>
</dbReference>
<dbReference type="GO" id="GO:0003677">
    <property type="term" value="F:DNA binding"/>
    <property type="evidence" value="ECO:0007669"/>
    <property type="project" value="UniProtKB-KW"/>
</dbReference>
<keyword evidence="3" id="KW-0233">DNA recombination</keyword>
<keyword evidence="2" id="KW-0238">DNA-binding</keyword>
<evidence type="ECO:0000256" key="1">
    <source>
        <dbReference type="ARBA" id="ARBA00022578"/>
    </source>
</evidence>
<evidence type="ECO:0000313" key="7">
    <source>
        <dbReference type="Proteomes" id="UP001457282"/>
    </source>
</evidence>
<dbReference type="Pfam" id="PF10551">
    <property type="entry name" value="MULE"/>
    <property type="match status" value="1"/>
</dbReference>
<keyword evidence="1" id="KW-0815">Transposition</keyword>
<evidence type="ECO:0000313" key="6">
    <source>
        <dbReference type="EMBL" id="KAK9951608.1"/>
    </source>
</evidence>
<evidence type="ECO:0000259" key="5">
    <source>
        <dbReference type="Pfam" id="PF10551"/>
    </source>
</evidence>
<feature type="region of interest" description="Disordered" evidence="4">
    <location>
        <begin position="366"/>
        <end position="407"/>
    </location>
</feature>
<proteinExistence type="predicted"/>
<dbReference type="GO" id="GO:0004803">
    <property type="term" value="F:transposase activity"/>
    <property type="evidence" value="ECO:0007669"/>
    <property type="project" value="InterPro"/>
</dbReference>
<dbReference type="PROSITE" id="PS01007">
    <property type="entry name" value="TRANSPOSASE_MUTATOR"/>
    <property type="match status" value="1"/>
</dbReference>
<dbReference type="AlphaFoldDB" id="A0AAW1YSP2"/>
<organism evidence="6 7">
    <name type="scientific">Rubus argutus</name>
    <name type="common">Southern blackberry</name>
    <dbReference type="NCBI Taxonomy" id="59490"/>
    <lineage>
        <taxon>Eukaryota</taxon>
        <taxon>Viridiplantae</taxon>
        <taxon>Streptophyta</taxon>
        <taxon>Embryophyta</taxon>
        <taxon>Tracheophyta</taxon>
        <taxon>Spermatophyta</taxon>
        <taxon>Magnoliopsida</taxon>
        <taxon>eudicotyledons</taxon>
        <taxon>Gunneridae</taxon>
        <taxon>Pentapetalae</taxon>
        <taxon>rosids</taxon>
        <taxon>fabids</taxon>
        <taxon>Rosales</taxon>
        <taxon>Rosaceae</taxon>
        <taxon>Rosoideae</taxon>
        <taxon>Rosoideae incertae sedis</taxon>
        <taxon>Rubus</taxon>
    </lineage>
</organism>
<sequence>MSAEVKVKVTRQTAYRAKRAALLVLEGSIREQYARLRNYGRELQRVDPSTTIDIKCDFTNINKLPVFKRMYICLGALKKGFKAGCRSLLGLDGAHLKSCFGGQLLTAVGVDANSCWVIAYAMVEMESKDSWIWFLELLIKDLSIKNEGAGWTFISDKQKGLIPTFEEVVPCAHLRFCVRHLWTNFTKLFPGKVMKDQMWACAKSTTLPYFMKEMEAMKVLDEEAYNWLTDPDRPPKHWSKAHFNTNLKCDILINNLCESFNGFILDAKGKPPVTMFEEIRVKLMKRIQMRRDKMRGIHGNICPKPRDILEKNKVKAVVDCISTMNTKKRKGQKSPLITNKLRQKAKEMADNQKKKISALRALRAPGTKLALTRSRPQQAISTPTSMKGPTPTRSSQRIRQNSKAVGK</sequence>
<evidence type="ECO:0000256" key="4">
    <source>
        <dbReference type="SAM" id="MobiDB-lite"/>
    </source>
</evidence>
<feature type="compositionally biased region" description="Polar residues" evidence="4">
    <location>
        <begin position="374"/>
        <end position="407"/>
    </location>
</feature>
<reference evidence="6 7" key="1">
    <citation type="journal article" date="2023" name="G3 (Bethesda)">
        <title>A chromosome-length genome assembly and annotation of blackberry (Rubus argutus, cv. 'Hillquist').</title>
        <authorList>
            <person name="Bruna T."/>
            <person name="Aryal R."/>
            <person name="Dudchenko O."/>
            <person name="Sargent D.J."/>
            <person name="Mead D."/>
            <person name="Buti M."/>
            <person name="Cavallini A."/>
            <person name="Hytonen T."/>
            <person name="Andres J."/>
            <person name="Pham M."/>
            <person name="Weisz D."/>
            <person name="Mascagni F."/>
            <person name="Usai G."/>
            <person name="Natali L."/>
            <person name="Bassil N."/>
            <person name="Fernandez G.E."/>
            <person name="Lomsadze A."/>
            <person name="Armour M."/>
            <person name="Olukolu B."/>
            <person name="Poorten T."/>
            <person name="Britton C."/>
            <person name="Davik J."/>
            <person name="Ashrafi H."/>
            <person name="Aiden E.L."/>
            <person name="Borodovsky M."/>
            <person name="Worthington M."/>
        </authorList>
    </citation>
    <scope>NUCLEOTIDE SEQUENCE [LARGE SCALE GENOMIC DNA]</scope>
    <source>
        <strain evidence="6">PI 553951</strain>
    </source>
</reference>
<dbReference type="GO" id="GO:0006313">
    <property type="term" value="P:DNA transposition"/>
    <property type="evidence" value="ECO:0007669"/>
    <property type="project" value="InterPro"/>
</dbReference>